<evidence type="ECO:0000313" key="2">
    <source>
        <dbReference type="Proteomes" id="UP000228767"/>
    </source>
</evidence>
<name>A0A2H0REL0_9BACT</name>
<reference evidence="1 2" key="1">
    <citation type="submission" date="2017-09" db="EMBL/GenBank/DDBJ databases">
        <title>Depth-based differentiation of microbial function through sediment-hosted aquifers and enrichment of novel symbionts in the deep terrestrial subsurface.</title>
        <authorList>
            <person name="Probst A.J."/>
            <person name="Ladd B."/>
            <person name="Jarett J.K."/>
            <person name="Geller-Mcgrath D.E."/>
            <person name="Sieber C.M."/>
            <person name="Emerson J.B."/>
            <person name="Anantharaman K."/>
            <person name="Thomas B.C."/>
            <person name="Malmstrom R."/>
            <person name="Stieglmeier M."/>
            <person name="Klingl A."/>
            <person name="Woyke T."/>
            <person name="Ryan C.M."/>
            <person name="Banfield J.F."/>
        </authorList>
    </citation>
    <scope>NUCLEOTIDE SEQUENCE [LARGE SCALE GENOMIC DNA]</scope>
    <source>
        <strain evidence="1">CG10_big_fil_rev_8_21_14_0_10_51_16</strain>
    </source>
</reference>
<accession>A0A2H0REL0</accession>
<evidence type="ECO:0000313" key="1">
    <source>
        <dbReference type="EMBL" id="PIR44991.1"/>
    </source>
</evidence>
<comment type="caution">
    <text evidence="1">The sequence shown here is derived from an EMBL/GenBank/DDBJ whole genome shotgun (WGS) entry which is preliminary data.</text>
</comment>
<gene>
    <name evidence="1" type="ORF">COV10_01760</name>
</gene>
<dbReference type="AlphaFoldDB" id="A0A2H0REL0"/>
<protein>
    <submittedName>
        <fullName evidence="1">Uncharacterized protein</fullName>
    </submittedName>
</protein>
<dbReference type="EMBL" id="PCYI01000012">
    <property type="protein sequence ID" value="PIR44991.1"/>
    <property type="molecule type" value="Genomic_DNA"/>
</dbReference>
<dbReference type="Proteomes" id="UP000228767">
    <property type="component" value="Unassembled WGS sequence"/>
</dbReference>
<proteinExistence type="predicted"/>
<organism evidence="1 2">
    <name type="scientific">Candidatus Vogelbacteria bacterium CG10_big_fil_rev_8_21_14_0_10_51_16</name>
    <dbReference type="NCBI Taxonomy" id="1975045"/>
    <lineage>
        <taxon>Bacteria</taxon>
        <taxon>Candidatus Vogeliibacteriota</taxon>
    </lineage>
</organism>
<sequence>MVLRESKSAIPCRVRKLLVVMVTSRTNSAYNGEVLAGVLYARENVERKIIPWEVVSKEINPVSTGVTAN</sequence>